<dbReference type="CDD" id="cd02885">
    <property type="entry name" value="NUDIX_IPP_Isomerase"/>
    <property type="match status" value="1"/>
</dbReference>
<dbReference type="GO" id="GO:0004452">
    <property type="term" value="F:isopentenyl-diphosphate delta-isomerase activity"/>
    <property type="evidence" value="ECO:0007669"/>
    <property type="project" value="UniProtKB-UniRule"/>
</dbReference>
<feature type="active site" evidence="10 11">
    <location>
        <position position="124"/>
    </location>
</feature>
<dbReference type="NCBIfam" id="NF002995">
    <property type="entry name" value="PRK03759.1"/>
    <property type="match status" value="1"/>
</dbReference>
<keyword evidence="7 10" id="KW-0464">Manganese</keyword>
<dbReference type="HAMAP" id="MF_00202">
    <property type="entry name" value="Idi"/>
    <property type="match status" value="1"/>
</dbReference>
<organism evidence="13 14">
    <name type="scientific">Nocardioides silvaticus</name>
    <dbReference type="NCBI Taxonomy" id="2201891"/>
    <lineage>
        <taxon>Bacteria</taxon>
        <taxon>Bacillati</taxon>
        <taxon>Actinomycetota</taxon>
        <taxon>Actinomycetes</taxon>
        <taxon>Propionibacteriales</taxon>
        <taxon>Nocardioidaceae</taxon>
        <taxon>Nocardioides</taxon>
    </lineage>
</organism>
<evidence type="ECO:0000256" key="10">
    <source>
        <dbReference type="HAMAP-Rule" id="MF_00202"/>
    </source>
</evidence>
<keyword evidence="9 10" id="KW-0413">Isomerase</keyword>
<feature type="binding site" evidence="10">
    <location>
        <position position="41"/>
    </location>
    <ligand>
        <name>Mn(2+)</name>
        <dbReference type="ChEBI" id="CHEBI:29035"/>
    </ligand>
</feature>
<sequence>MTTDPRTLPTDAESVVLLDEAGRAIGQADKRSVHHADTPLHLAFSCYLFDGRGQVLVTRRALHKQTFAGVWTNACCGHPGPGEGIAEAVRRRVRQELGTDVVELRLLLPGFRYRAELDGVVENEMCPVFAATVTEPVAPDADEVADAVWEPWEDFRAGVLDGSREVSQWCREQVALLPADPLAAPTASYDDLPPAARDQAS</sequence>
<feature type="binding site" evidence="10">
    <location>
        <position position="124"/>
    </location>
    <ligand>
        <name>Mn(2+)</name>
        <dbReference type="ChEBI" id="CHEBI:29035"/>
    </ligand>
</feature>
<feature type="domain" description="Nudix hydrolase" evidence="12">
    <location>
        <begin position="39"/>
        <end position="172"/>
    </location>
</feature>
<comment type="subcellular location">
    <subcellularLocation>
        <location evidence="10">Cytoplasm</location>
    </subcellularLocation>
</comment>
<feature type="active site" evidence="10 11">
    <location>
        <position position="76"/>
    </location>
</feature>
<dbReference type="OrthoDB" id="9809458at2"/>
<dbReference type="GO" id="GO:0005737">
    <property type="term" value="C:cytoplasm"/>
    <property type="evidence" value="ECO:0007669"/>
    <property type="project" value="UniProtKB-SubCell"/>
</dbReference>
<dbReference type="PANTHER" id="PTHR10885">
    <property type="entry name" value="ISOPENTENYL-DIPHOSPHATE DELTA-ISOMERASE"/>
    <property type="match status" value="1"/>
</dbReference>
<evidence type="ECO:0000256" key="6">
    <source>
        <dbReference type="ARBA" id="ARBA00022842"/>
    </source>
</evidence>
<dbReference type="Proteomes" id="UP000245507">
    <property type="component" value="Unassembled WGS sequence"/>
</dbReference>
<evidence type="ECO:0000313" key="13">
    <source>
        <dbReference type="EMBL" id="PWN02168.1"/>
    </source>
</evidence>
<evidence type="ECO:0000256" key="2">
    <source>
        <dbReference type="ARBA" id="ARBA00007579"/>
    </source>
</evidence>
<dbReference type="EC" id="5.3.3.2" evidence="3 10"/>
<name>A0A316TEF3_9ACTN</name>
<dbReference type="Gene3D" id="3.90.79.10">
    <property type="entry name" value="Nucleoside Triphosphate Pyrophosphohydrolase"/>
    <property type="match status" value="1"/>
</dbReference>
<evidence type="ECO:0000256" key="7">
    <source>
        <dbReference type="ARBA" id="ARBA00023211"/>
    </source>
</evidence>
<protein>
    <recommendedName>
        <fullName evidence="3 10">Isopentenyl-diphosphate Delta-isomerase</fullName>
        <shortName evidence="10">IPP isomerase</shortName>
        <ecNumber evidence="3 10">5.3.3.2</ecNumber>
    </recommendedName>
    <alternativeName>
        <fullName evidence="10">IPP:DMAPP isomerase</fullName>
    </alternativeName>
    <alternativeName>
        <fullName evidence="10">Isopentenyl pyrophosphate isomerase</fullName>
    </alternativeName>
</protein>
<dbReference type="NCBIfam" id="TIGR02150">
    <property type="entry name" value="IPP_isom_1"/>
    <property type="match status" value="1"/>
</dbReference>
<accession>A0A316TEF3</accession>
<comment type="function">
    <text evidence="10">Catalyzes the 1,3-allylic rearrangement of the homoallylic substrate isopentenyl (IPP) to its highly electrophilic allylic isomer, dimethylallyl diphosphate (DMAPP).</text>
</comment>
<comment type="catalytic activity">
    <reaction evidence="10">
        <text>isopentenyl diphosphate = dimethylallyl diphosphate</text>
        <dbReference type="Rhea" id="RHEA:23284"/>
        <dbReference type="ChEBI" id="CHEBI:57623"/>
        <dbReference type="ChEBI" id="CHEBI:128769"/>
        <dbReference type="EC" id="5.3.3.2"/>
    </reaction>
</comment>
<keyword evidence="4 10" id="KW-0963">Cytoplasm</keyword>
<evidence type="ECO:0000256" key="1">
    <source>
        <dbReference type="ARBA" id="ARBA00004826"/>
    </source>
</evidence>
<dbReference type="GO" id="GO:0050992">
    <property type="term" value="P:dimethylallyl diphosphate biosynthetic process"/>
    <property type="evidence" value="ECO:0007669"/>
    <property type="project" value="UniProtKB-UniRule"/>
</dbReference>
<dbReference type="InterPro" id="IPR015797">
    <property type="entry name" value="NUDIX_hydrolase-like_dom_sf"/>
</dbReference>
<keyword evidence="14" id="KW-1185">Reference proteome</keyword>
<feature type="binding site" evidence="10">
    <location>
        <position position="78"/>
    </location>
    <ligand>
        <name>Mn(2+)</name>
        <dbReference type="ChEBI" id="CHEBI:29035"/>
    </ligand>
</feature>
<comment type="pathway">
    <text evidence="1 10">Isoprenoid biosynthesis; dimethylallyl diphosphate biosynthesis; dimethylallyl diphosphate from isopentenyl diphosphate: step 1/1.</text>
</comment>
<evidence type="ECO:0000256" key="5">
    <source>
        <dbReference type="ARBA" id="ARBA00022723"/>
    </source>
</evidence>
<dbReference type="SUPFAM" id="SSF55811">
    <property type="entry name" value="Nudix"/>
    <property type="match status" value="1"/>
</dbReference>
<comment type="cofactor">
    <cofactor evidence="10">
        <name>Mn(2+)</name>
        <dbReference type="ChEBI" id="CHEBI:29035"/>
    </cofactor>
    <text evidence="10">Binds 1 Mn(2+) ion per subunit.</text>
</comment>
<evidence type="ECO:0000256" key="4">
    <source>
        <dbReference type="ARBA" id="ARBA00022490"/>
    </source>
</evidence>
<evidence type="ECO:0000313" key="14">
    <source>
        <dbReference type="Proteomes" id="UP000245507"/>
    </source>
</evidence>
<gene>
    <name evidence="10" type="primary">idi</name>
    <name evidence="13" type="ORF">DJ010_13650</name>
</gene>
<dbReference type="InterPro" id="IPR056375">
    <property type="entry name" value="Idi_bact"/>
</dbReference>
<keyword evidence="5 10" id="KW-0479">Metal-binding</keyword>
<keyword evidence="6 10" id="KW-0460">Magnesium</keyword>
<feature type="binding site" evidence="10">
    <location>
        <position position="34"/>
    </location>
    <ligand>
        <name>Mn(2+)</name>
        <dbReference type="ChEBI" id="CHEBI:29035"/>
    </ligand>
</feature>
<dbReference type="RefSeq" id="WP_109694661.1">
    <property type="nucleotide sequence ID" value="NZ_QGDD01000006.1"/>
</dbReference>
<evidence type="ECO:0000256" key="8">
    <source>
        <dbReference type="ARBA" id="ARBA00023229"/>
    </source>
</evidence>
<dbReference type="UniPathway" id="UPA00059">
    <property type="reaction ID" value="UER00104"/>
</dbReference>
<dbReference type="GO" id="GO:0046872">
    <property type="term" value="F:metal ion binding"/>
    <property type="evidence" value="ECO:0007669"/>
    <property type="project" value="UniProtKB-KW"/>
</dbReference>
<comment type="caution">
    <text evidence="13">The sequence shown here is derived from an EMBL/GenBank/DDBJ whole genome shotgun (WGS) entry which is preliminary data.</text>
</comment>
<reference evidence="13 14" key="1">
    <citation type="submission" date="2018-05" db="EMBL/GenBank/DDBJ databases">
        <title>Nocardioides silvaticus genome.</title>
        <authorList>
            <person name="Li C."/>
            <person name="Wang G."/>
        </authorList>
    </citation>
    <scope>NUCLEOTIDE SEQUENCE [LARGE SCALE GENOMIC DNA]</scope>
    <source>
        <strain evidence="13 14">CCTCC AB 2018079</strain>
    </source>
</reference>
<dbReference type="GO" id="GO:0008299">
    <property type="term" value="P:isoprenoid biosynthetic process"/>
    <property type="evidence" value="ECO:0007669"/>
    <property type="project" value="UniProtKB-UniRule"/>
</dbReference>
<evidence type="ECO:0000256" key="11">
    <source>
        <dbReference type="PIRSR" id="PIRSR018427-1"/>
    </source>
</evidence>
<keyword evidence="8 10" id="KW-0414">Isoprene biosynthesis</keyword>
<feature type="binding site" evidence="10">
    <location>
        <position position="96"/>
    </location>
    <ligand>
        <name>Mg(2+)</name>
        <dbReference type="ChEBI" id="CHEBI:18420"/>
    </ligand>
</feature>
<dbReference type="InterPro" id="IPR011876">
    <property type="entry name" value="IsopentenylPP_isomerase_typ1"/>
</dbReference>
<evidence type="ECO:0000256" key="9">
    <source>
        <dbReference type="ARBA" id="ARBA00023235"/>
    </source>
</evidence>
<comment type="similarity">
    <text evidence="2 10">Belongs to the IPP isomerase type 1 family.</text>
</comment>
<dbReference type="EMBL" id="QGDD01000006">
    <property type="protein sequence ID" value="PWN02168.1"/>
    <property type="molecule type" value="Genomic_DNA"/>
</dbReference>
<dbReference type="PROSITE" id="PS51462">
    <property type="entry name" value="NUDIX"/>
    <property type="match status" value="1"/>
</dbReference>
<evidence type="ECO:0000259" key="12">
    <source>
        <dbReference type="PROSITE" id="PS51462"/>
    </source>
</evidence>
<comment type="cofactor">
    <cofactor evidence="10">
        <name>Mg(2+)</name>
        <dbReference type="ChEBI" id="CHEBI:18420"/>
    </cofactor>
    <text evidence="10">Binds 1 Mg(2+) ion per subunit. The magnesium ion binds only when substrate is bound.</text>
</comment>
<dbReference type="PANTHER" id="PTHR10885:SF0">
    <property type="entry name" value="ISOPENTENYL-DIPHOSPHATE DELTA-ISOMERASE"/>
    <property type="match status" value="1"/>
</dbReference>
<dbReference type="PIRSF" id="PIRSF018427">
    <property type="entry name" value="Isopntndiph_ism"/>
    <property type="match status" value="1"/>
</dbReference>
<dbReference type="AlphaFoldDB" id="A0A316TEF3"/>
<evidence type="ECO:0000256" key="3">
    <source>
        <dbReference type="ARBA" id="ARBA00012057"/>
    </source>
</evidence>
<dbReference type="Pfam" id="PF00293">
    <property type="entry name" value="NUDIX"/>
    <property type="match status" value="1"/>
</dbReference>
<feature type="binding site" evidence="10">
    <location>
        <position position="122"/>
    </location>
    <ligand>
        <name>Mn(2+)</name>
        <dbReference type="ChEBI" id="CHEBI:29035"/>
    </ligand>
</feature>
<proteinExistence type="inferred from homology"/>
<dbReference type="InterPro" id="IPR000086">
    <property type="entry name" value="NUDIX_hydrolase_dom"/>
</dbReference>